<dbReference type="PANTHER" id="PTHR32361">
    <property type="entry name" value="FERRIC/CUPRIC REDUCTASE TRANSMEMBRANE COMPONENT"/>
    <property type="match status" value="1"/>
</dbReference>
<organism evidence="16 17">
    <name type="scientific">Hypsizygus marmoreus</name>
    <name type="common">White beech mushroom</name>
    <name type="synonym">Agaricus marmoreus</name>
    <dbReference type="NCBI Taxonomy" id="39966"/>
    <lineage>
        <taxon>Eukaryota</taxon>
        <taxon>Fungi</taxon>
        <taxon>Dikarya</taxon>
        <taxon>Basidiomycota</taxon>
        <taxon>Agaricomycotina</taxon>
        <taxon>Agaricomycetes</taxon>
        <taxon>Agaricomycetidae</taxon>
        <taxon>Agaricales</taxon>
        <taxon>Tricholomatineae</taxon>
        <taxon>Lyophyllaceae</taxon>
        <taxon>Hypsizygus</taxon>
    </lineage>
</organism>
<evidence type="ECO:0000313" key="17">
    <source>
        <dbReference type="Proteomes" id="UP000076154"/>
    </source>
</evidence>
<dbReference type="CDD" id="cd06186">
    <property type="entry name" value="NOX_Duox_like_FAD_NADP"/>
    <property type="match status" value="1"/>
</dbReference>
<keyword evidence="9" id="KW-0560">Oxidoreductase</keyword>
<dbReference type="InParanoid" id="A0A369K027"/>
<comment type="similarity">
    <text evidence="2">Belongs to the ferric reductase (FRE) family.</text>
</comment>
<comment type="catalytic activity">
    <reaction evidence="13">
        <text>2 a Fe(II)-siderophore + NADP(+) + H(+) = 2 a Fe(III)-siderophore + NADPH</text>
        <dbReference type="Rhea" id="RHEA:28795"/>
        <dbReference type="Rhea" id="RHEA-COMP:11342"/>
        <dbReference type="Rhea" id="RHEA-COMP:11344"/>
        <dbReference type="ChEBI" id="CHEBI:15378"/>
        <dbReference type="ChEBI" id="CHEBI:29033"/>
        <dbReference type="ChEBI" id="CHEBI:29034"/>
        <dbReference type="ChEBI" id="CHEBI:57783"/>
        <dbReference type="ChEBI" id="CHEBI:58349"/>
        <dbReference type="EC" id="1.16.1.9"/>
    </reaction>
</comment>
<evidence type="ECO:0000256" key="1">
    <source>
        <dbReference type="ARBA" id="ARBA00004651"/>
    </source>
</evidence>
<dbReference type="InterPro" id="IPR039261">
    <property type="entry name" value="FNR_nucleotide-bd"/>
</dbReference>
<dbReference type="GO" id="GO:0005886">
    <property type="term" value="C:plasma membrane"/>
    <property type="evidence" value="ECO:0007669"/>
    <property type="project" value="UniProtKB-SubCell"/>
</dbReference>
<keyword evidence="11 14" id="KW-0472">Membrane</keyword>
<dbReference type="GO" id="GO:0006826">
    <property type="term" value="P:iron ion transport"/>
    <property type="evidence" value="ECO:0007669"/>
    <property type="project" value="TreeGrafter"/>
</dbReference>
<feature type="transmembrane region" description="Helical" evidence="14">
    <location>
        <begin position="175"/>
        <end position="200"/>
    </location>
</feature>
<evidence type="ECO:0000259" key="15">
    <source>
        <dbReference type="PROSITE" id="PS51384"/>
    </source>
</evidence>
<feature type="transmembrane region" description="Helical" evidence="14">
    <location>
        <begin position="242"/>
        <end position="263"/>
    </location>
</feature>
<dbReference type="InterPro" id="IPR013121">
    <property type="entry name" value="Fe_red_NAD-bd_6"/>
</dbReference>
<evidence type="ECO:0000256" key="11">
    <source>
        <dbReference type="ARBA" id="ARBA00023136"/>
    </source>
</evidence>
<evidence type="ECO:0000256" key="3">
    <source>
        <dbReference type="ARBA" id="ARBA00012668"/>
    </source>
</evidence>
<dbReference type="InterPro" id="IPR017938">
    <property type="entry name" value="Riboflavin_synthase-like_b-brl"/>
</dbReference>
<dbReference type="Pfam" id="PF08030">
    <property type="entry name" value="NAD_binding_6"/>
    <property type="match status" value="1"/>
</dbReference>
<dbReference type="Pfam" id="PF08022">
    <property type="entry name" value="FAD_binding_8"/>
    <property type="match status" value="1"/>
</dbReference>
<dbReference type="InterPro" id="IPR013112">
    <property type="entry name" value="FAD-bd_8"/>
</dbReference>
<evidence type="ECO:0000256" key="2">
    <source>
        <dbReference type="ARBA" id="ARBA00006278"/>
    </source>
</evidence>
<dbReference type="PANTHER" id="PTHR32361:SF9">
    <property type="entry name" value="FERRIC REDUCTASE TRANSMEMBRANE COMPONENT 3-RELATED"/>
    <property type="match status" value="1"/>
</dbReference>
<evidence type="ECO:0000256" key="14">
    <source>
        <dbReference type="SAM" id="Phobius"/>
    </source>
</evidence>
<evidence type="ECO:0000313" key="16">
    <source>
        <dbReference type="EMBL" id="RDB26830.1"/>
    </source>
</evidence>
<keyword evidence="5" id="KW-1003">Cell membrane</keyword>
<feature type="transmembrane region" description="Helical" evidence="14">
    <location>
        <begin position="12"/>
        <end position="32"/>
    </location>
</feature>
<dbReference type="SUPFAM" id="SSF63380">
    <property type="entry name" value="Riboflavin synthase domain-like"/>
    <property type="match status" value="1"/>
</dbReference>
<keyword evidence="6 14" id="KW-0812">Transmembrane</keyword>
<keyword evidence="12" id="KW-0325">Glycoprotein</keyword>
<evidence type="ECO:0000256" key="8">
    <source>
        <dbReference type="ARBA" id="ARBA00022989"/>
    </source>
</evidence>
<feature type="transmembrane region" description="Helical" evidence="14">
    <location>
        <begin position="299"/>
        <end position="318"/>
    </location>
</feature>
<name>A0A369K027_HYPMA</name>
<dbReference type="EC" id="1.16.1.9" evidence="3"/>
<dbReference type="InterPro" id="IPR013130">
    <property type="entry name" value="Fe3_Rdtase_TM_dom"/>
</dbReference>
<dbReference type="GO" id="GO:0052851">
    <property type="term" value="F:ferric-chelate reductase (NADPH) activity"/>
    <property type="evidence" value="ECO:0007669"/>
    <property type="project" value="UniProtKB-EC"/>
</dbReference>
<dbReference type="InterPro" id="IPR017927">
    <property type="entry name" value="FAD-bd_FR_type"/>
</dbReference>
<dbReference type="OrthoDB" id="17725at2759"/>
<keyword evidence="17" id="KW-1185">Reference proteome</keyword>
<feature type="domain" description="FAD-binding FR-type" evidence="15">
    <location>
        <begin position="315"/>
        <end position="431"/>
    </location>
</feature>
<dbReference type="STRING" id="39966.A0A369K027"/>
<dbReference type="SUPFAM" id="SSF52343">
    <property type="entry name" value="Ferredoxin reductase-like, C-terminal NADP-linked domain"/>
    <property type="match status" value="1"/>
</dbReference>
<keyword evidence="8 14" id="KW-1133">Transmembrane helix</keyword>
<dbReference type="Proteomes" id="UP000076154">
    <property type="component" value="Unassembled WGS sequence"/>
</dbReference>
<evidence type="ECO:0000256" key="10">
    <source>
        <dbReference type="ARBA" id="ARBA00023065"/>
    </source>
</evidence>
<proteinExistence type="inferred from homology"/>
<keyword evidence="7" id="KW-0249">Electron transport</keyword>
<comment type="caution">
    <text evidence="16">The sequence shown here is derived from an EMBL/GenBank/DDBJ whole genome shotgun (WGS) entry which is preliminary data.</text>
</comment>
<dbReference type="Gene3D" id="3.40.50.80">
    <property type="entry name" value="Nucleotide-binding domain of ferredoxin-NADP reductase (FNR) module"/>
    <property type="match status" value="1"/>
</dbReference>
<evidence type="ECO:0000256" key="6">
    <source>
        <dbReference type="ARBA" id="ARBA00022692"/>
    </source>
</evidence>
<protein>
    <recommendedName>
        <fullName evidence="3">ferric-chelate reductase (NADPH)</fullName>
        <ecNumber evidence="3">1.16.1.9</ecNumber>
    </recommendedName>
</protein>
<comment type="subcellular location">
    <subcellularLocation>
        <location evidence="1">Cell membrane</location>
        <topology evidence="1">Multi-pass membrane protein</topology>
    </subcellularLocation>
</comment>
<evidence type="ECO:0000256" key="13">
    <source>
        <dbReference type="ARBA" id="ARBA00048483"/>
    </source>
</evidence>
<evidence type="ECO:0000256" key="5">
    <source>
        <dbReference type="ARBA" id="ARBA00022475"/>
    </source>
</evidence>
<evidence type="ECO:0000256" key="9">
    <source>
        <dbReference type="ARBA" id="ARBA00023002"/>
    </source>
</evidence>
<dbReference type="AlphaFoldDB" id="A0A369K027"/>
<dbReference type="SFLD" id="SFLDS00052">
    <property type="entry name" value="Ferric_Reductase_Domain"/>
    <property type="match status" value="1"/>
</dbReference>
<feature type="transmembrane region" description="Helical" evidence="14">
    <location>
        <begin position="275"/>
        <end position="293"/>
    </location>
</feature>
<dbReference type="Pfam" id="PF01794">
    <property type="entry name" value="Ferric_reduct"/>
    <property type="match status" value="1"/>
</dbReference>
<dbReference type="GO" id="GO:0006879">
    <property type="term" value="P:intracellular iron ion homeostasis"/>
    <property type="evidence" value="ECO:0007669"/>
    <property type="project" value="TreeGrafter"/>
</dbReference>
<keyword evidence="10" id="KW-0406">Ion transport</keyword>
<evidence type="ECO:0000256" key="12">
    <source>
        <dbReference type="ARBA" id="ARBA00023180"/>
    </source>
</evidence>
<sequence>MSVSGEIDPQVLVFHVTLFVLAIVGLLILFRFPRAFARFWRASEWSNGHLFWRTSNQNATTITRSGTTKSSSSNVDRSFPGYARETKENFTDDSHTLYLHQKKRAFDGRAPQDVSYPPHIATCPRFLRPLARIQRLRISPGFSLAQGVIMTLYFCTMIYAGFYKSSPFTDPVRTGWVAVAQLPFVFALASKNNILSMLLGFTYEKLNYLHRFIGRLVVIAVNVHSLGYFYKWTLSGKFTKMIKLPFATWGLVALVALDVMVIFSTSFVRRKAYNLFIATHVAGMIVTMVGIWLHKPAMIPWLAACIGLYGLDYIHRMIKTRISTATIRPLPELETTRIELPNINGGWRAGQHVRLRVLSFGLGWLGWTEVHPFTIASTSGGQEGLVLMARKDGGFTSRLYEMAKAGGYTEAGFGRNIKVVVEGPYGGPGHAIFASYSAAVFIVGGSGITFALSVVQDLIKKDLKGRSRVKVIELIWVVPDAECANPLLPLFVSMIQESIYTPVHISIHYTRAPLSGKTPTAPPQPGLTLSPGRPRVTKVIEAAISRTVCLGGGPKDSQPITGMLVGVCGPVTLGDDVSNAVGAVDPMRRDQVGGIEIHEEVFGW</sequence>
<dbReference type="EMBL" id="LUEZ02000023">
    <property type="protein sequence ID" value="RDB26830.1"/>
    <property type="molecule type" value="Genomic_DNA"/>
</dbReference>
<reference evidence="16" key="1">
    <citation type="submission" date="2018-04" db="EMBL/GenBank/DDBJ databases">
        <title>Whole genome sequencing of Hypsizygus marmoreus.</title>
        <authorList>
            <person name="Choi I.-G."/>
            <person name="Min B."/>
            <person name="Kim J.-G."/>
            <person name="Kim S."/>
            <person name="Oh Y.-L."/>
            <person name="Kong W.-S."/>
            <person name="Park H."/>
            <person name="Jeong J."/>
            <person name="Song E.-S."/>
        </authorList>
    </citation>
    <scope>NUCLEOTIDE SEQUENCE [LARGE SCALE GENOMIC DNA]</scope>
    <source>
        <strain evidence="16">51987-8</strain>
    </source>
</reference>
<dbReference type="GO" id="GO:0015677">
    <property type="term" value="P:copper ion import"/>
    <property type="evidence" value="ECO:0007669"/>
    <property type="project" value="TreeGrafter"/>
</dbReference>
<evidence type="ECO:0000256" key="4">
    <source>
        <dbReference type="ARBA" id="ARBA00022448"/>
    </source>
</evidence>
<dbReference type="PROSITE" id="PS51384">
    <property type="entry name" value="FAD_FR"/>
    <property type="match status" value="1"/>
</dbReference>
<feature type="transmembrane region" description="Helical" evidence="14">
    <location>
        <begin position="142"/>
        <end position="163"/>
    </location>
</feature>
<feature type="transmembrane region" description="Helical" evidence="14">
    <location>
        <begin position="212"/>
        <end position="230"/>
    </location>
</feature>
<accession>A0A369K027</accession>
<keyword evidence="4" id="KW-0813">Transport</keyword>
<gene>
    <name evidence="16" type="primary">FRE5</name>
    <name evidence="16" type="ORF">Hypma_005364</name>
</gene>
<dbReference type="SFLD" id="SFLDG01168">
    <property type="entry name" value="Ferric_reductase_subgroup_(FRE"/>
    <property type="match status" value="1"/>
</dbReference>
<dbReference type="InterPro" id="IPR051410">
    <property type="entry name" value="Ferric/Cupric_Reductase"/>
</dbReference>
<evidence type="ECO:0000256" key="7">
    <source>
        <dbReference type="ARBA" id="ARBA00022982"/>
    </source>
</evidence>